<dbReference type="Proteomes" id="UP000266841">
    <property type="component" value="Unassembled WGS sequence"/>
</dbReference>
<keyword evidence="1" id="KW-0812">Transmembrane</keyword>
<dbReference type="EMBL" id="AGNL01032351">
    <property type="protein sequence ID" value="EJK56131.1"/>
    <property type="molecule type" value="Genomic_DNA"/>
</dbReference>
<evidence type="ECO:0000313" key="2">
    <source>
        <dbReference type="EMBL" id="EJK56131.1"/>
    </source>
</evidence>
<evidence type="ECO:0000256" key="1">
    <source>
        <dbReference type="SAM" id="Phobius"/>
    </source>
</evidence>
<accession>K0S5G0</accession>
<dbReference type="AlphaFoldDB" id="K0S5G0"/>
<organism evidence="2 3">
    <name type="scientific">Thalassiosira oceanica</name>
    <name type="common">Marine diatom</name>
    <dbReference type="NCBI Taxonomy" id="159749"/>
    <lineage>
        <taxon>Eukaryota</taxon>
        <taxon>Sar</taxon>
        <taxon>Stramenopiles</taxon>
        <taxon>Ochrophyta</taxon>
        <taxon>Bacillariophyta</taxon>
        <taxon>Coscinodiscophyceae</taxon>
        <taxon>Thalassiosirophycidae</taxon>
        <taxon>Thalassiosirales</taxon>
        <taxon>Thalassiosiraceae</taxon>
        <taxon>Thalassiosira</taxon>
    </lineage>
</organism>
<sequence length="133" mass="15318">FLEGMMDFALLPEYFGGSFDMEYAEKLAVEAFEEDGFEESKTKARLDELELFTPCAFFRTPLLFVRLFVCLSVCLFVCLFRFAPQKSGPPNSNSLFALLFLCLPKQSTLKLASFWLGTSDFRLRSFQSHIHLR</sequence>
<reference evidence="2 3" key="1">
    <citation type="journal article" date="2012" name="Genome Biol.">
        <title>Genome and low-iron response of an oceanic diatom adapted to chronic iron limitation.</title>
        <authorList>
            <person name="Lommer M."/>
            <person name="Specht M."/>
            <person name="Roy A.S."/>
            <person name="Kraemer L."/>
            <person name="Andreson R."/>
            <person name="Gutowska M.A."/>
            <person name="Wolf J."/>
            <person name="Bergner S.V."/>
            <person name="Schilhabel M.B."/>
            <person name="Klostermeier U.C."/>
            <person name="Beiko R.G."/>
            <person name="Rosenstiel P."/>
            <person name="Hippler M."/>
            <person name="Laroche J."/>
        </authorList>
    </citation>
    <scope>NUCLEOTIDE SEQUENCE [LARGE SCALE GENOMIC DNA]</scope>
    <source>
        <strain evidence="2 3">CCMP1005</strain>
    </source>
</reference>
<feature type="non-terminal residue" evidence="2">
    <location>
        <position position="1"/>
    </location>
</feature>
<proteinExistence type="predicted"/>
<protein>
    <submittedName>
        <fullName evidence="2">Uncharacterized protein</fullName>
    </submittedName>
</protein>
<evidence type="ECO:0000313" key="3">
    <source>
        <dbReference type="Proteomes" id="UP000266841"/>
    </source>
</evidence>
<keyword evidence="1" id="KW-0472">Membrane</keyword>
<feature type="transmembrane region" description="Helical" evidence="1">
    <location>
        <begin position="95"/>
        <end position="116"/>
    </location>
</feature>
<gene>
    <name evidence="2" type="ORF">THAOC_24040</name>
</gene>
<feature type="transmembrane region" description="Helical" evidence="1">
    <location>
        <begin position="63"/>
        <end position="83"/>
    </location>
</feature>
<comment type="caution">
    <text evidence="2">The sequence shown here is derived from an EMBL/GenBank/DDBJ whole genome shotgun (WGS) entry which is preliminary data.</text>
</comment>
<name>K0S5G0_THAOC</name>
<keyword evidence="3" id="KW-1185">Reference proteome</keyword>
<keyword evidence="1" id="KW-1133">Transmembrane helix</keyword>